<dbReference type="Proteomes" id="UP001596060">
    <property type="component" value="Unassembled WGS sequence"/>
</dbReference>
<evidence type="ECO:0000256" key="1">
    <source>
        <dbReference type="SAM" id="SignalP"/>
    </source>
</evidence>
<protein>
    <submittedName>
        <fullName evidence="2">Uncharacterized protein</fullName>
    </submittedName>
</protein>
<feature type="signal peptide" evidence="1">
    <location>
        <begin position="1"/>
        <end position="24"/>
    </location>
</feature>
<organism evidence="2 3">
    <name type="scientific">Bosea massiliensis</name>
    <dbReference type="NCBI Taxonomy" id="151419"/>
    <lineage>
        <taxon>Bacteria</taxon>
        <taxon>Pseudomonadati</taxon>
        <taxon>Pseudomonadota</taxon>
        <taxon>Alphaproteobacteria</taxon>
        <taxon>Hyphomicrobiales</taxon>
        <taxon>Boseaceae</taxon>
        <taxon>Bosea</taxon>
    </lineage>
</organism>
<dbReference type="EMBL" id="JBHSLU010000030">
    <property type="protein sequence ID" value="MFC5505981.1"/>
    <property type="molecule type" value="Genomic_DNA"/>
</dbReference>
<evidence type="ECO:0000313" key="3">
    <source>
        <dbReference type="Proteomes" id="UP001596060"/>
    </source>
</evidence>
<sequence>MPRLPHALAAALAGLLLLPAPATARITDRDLSCAEWLKSGARGTSEYPAATQARIRAFCAANPTMKAIDAEMTMTGD</sequence>
<gene>
    <name evidence="2" type="ORF">ACFPN9_12000</name>
</gene>
<proteinExistence type="predicted"/>
<keyword evidence="3" id="KW-1185">Reference proteome</keyword>
<comment type="caution">
    <text evidence="2">The sequence shown here is derived from an EMBL/GenBank/DDBJ whole genome shotgun (WGS) entry which is preliminary data.</text>
</comment>
<evidence type="ECO:0000313" key="2">
    <source>
        <dbReference type="EMBL" id="MFC5505981.1"/>
    </source>
</evidence>
<keyword evidence="1" id="KW-0732">Signal</keyword>
<name>A0ABW0NZN0_9HYPH</name>
<accession>A0ABW0NZN0</accession>
<reference evidence="3" key="1">
    <citation type="journal article" date="2019" name="Int. J. Syst. Evol. Microbiol.">
        <title>The Global Catalogue of Microorganisms (GCM) 10K type strain sequencing project: providing services to taxonomists for standard genome sequencing and annotation.</title>
        <authorList>
            <consortium name="The Broad Institute Genomics Platform"/>
            <consortium name="The Broad Institute Genome Sequencing Center for Infectious Disease"/>
            <person name="Wu L."/>
            <person name="Ma J."/>
        </authorList>
    </citation>
    <scope>NUCLEOTIDE SEQUENCE [LARGE SCALE GENOMIC DNA]</scope>
    <source>
        <strain evidence="3">CCUG 43117</strain>
    </source>
</reference>
<dbReference type="RefSeq" id="WP_377817076.1">
    <property type="nucleotide sequence ID" value="NZ_JBHSLU010000030.1"/>
</dbReference>
<feature type="chain" id="PRO_5045181342" evidence="1">
    <location>
        <begin position="25"/>
        <end position="77"/>
    </location>
</feature>